<evidence type="ECO:0000259" key="1">
    <source>
        <dbReference type="Pfam" id="PF04326"/>
    </source>
</evidence>
<gene>
    <name evidence="2" type="ORF">ADIS_0339</name>
</gene>
<evidence type="ECO:0000313" key="2">
    <source>
        <dbReference type="EMBL" id="EON79110.1"/>
    </source>
</evidence>
<dbReference type="PANTHER" id="PTHR30595:SF6">
    <property type="entry name" value="SCHLAFEN ALBA-2 DOMAIN-CONTAINING PROTEIN"/>
    <property type="match status" value="1"/>
</dbReference>
<sequence>MDLITEAEVIALLADMESDLIERTTSIRENKLGPAVCALSNDFTNHNLPGFILLGVHDDGKLAGMTWRDEELQAIGNVKSNGNVLPQPSIVVSSIFKFPEGEVVVIQVNPSSYPPVRYDGRCWIRIGPRRDKATIEEEKVLIERRASHAKTYDLVPALGADLDDLVLEFFKSTYLPAAIDKDTLKENGRTIEQQLSSLRFFDVKEQCPTHAGVLIFGINPEFYLPGAYVQYVKFQGEEMNSDVEYEKKFSGALITELITIDDFIKNNIIKERPVKNDSFKEGSIRNYPYWALRELMMNAIMHRNYESNSPIYIYEFSNRIEIINPGGLFGDVNAHNFPNASDYRNVVLAESLKVLGYVNRFNYGVKRAIDELIKNGNGEPDFDLSLSTKFKVSISINKRW</sequence>
<feature type="domain" description="Schlafen AlbA-2" evidence="1">
    <location>
        <begin position="21"/>
        <end position="133"/>
    </location>
</feature>
<protein>
    <submittedName>
        <fullName evidence="2">Putative transcriptional regulator</fullName>
    </submittedName>
</protein>
<organism evidence="2 3">
    <name type="scientific">Lunatimonas lonarensis</name>
    <dbReference type="NCBI Taxonomy" id="1232681"/>
    <lineage>
        <taxon>Bacteria</taxon>
        <taxon>Pseudomonadati</taxon>
        <taxon>Bacteroidota</taxon>
        <taxon>Cytophagia</taxon>
        <taxon>Cytophagales</taxon>
        <taxon>Cyclobacteriaceae</taxon>
    </lineage>
</organism>
<dbReference type="EMBL" id="AQHR01000015">
    <property type="protein sequence ID" value="EON79110.1"/>
    <property type="molecule type" value="Genomic_DNA"/>
</dbReference>
<dbReference type="Gene3D" id="3.30.565.60">
    <property type="match status" value="1"/>
</dbReference>
<dbReference type="InterPro" id="IPR038475">
    <property type="entry name" value="RecG_C_sf"/>
</dbReference>
<dbReference type="InterPro" id="IPR038461">
    <property type="entry name" value="Schlafen_AlbA_2_dom_sf"/>
</dbReference>
<dbReference type="PATRIC" id="fig|1288963.3.peg.340"/>
<dbReference type="InterPro" id="IPR007421">
    <property type="entry name" value="Schlafen_AlbA_2_dom"/>
</dbReference>
<dbReference type="Pfam" id="PF13749">
    <property type="entry name" value="HATPase_c_4"/>
    <property type="match status" value="1"/>
</dbReference>
<dbReference type="AlphaFoldDB" id="R7ZYF6"/>
<dbReference type="PANTHER" id="PTHR30595">
    <property type="entry name" value="GLPR-RELATED TRANSCRIPTIONAL REPRESSOR"/>
    <property type="match status" value="1"/>
</dbReference>
<accession>R7ZYF6</accession>
<proteinExistence type="predicted"/>
<name>R7ZYF6_9BACT</name>
<reference evidence="2 3" key="1">
    <citation type="submission" date="2013-02" db="EMBL/GenBank/DDBJ databases">
        <title>A novel strain isolated from Lonar lake, Maharashtra, India.</title>
        <authorList>
            <person name="Singh A."/>
        </authorList>
    </citation>
    <scope>NUCLEOTIDE SEQUENCE [LARGE SCALE GENOMIC DNA]</scope>
    <source>
        <strain evidence="2 3">AK24</strain>
    </source>
</reference>
<dbReference type="Pfam" id="PF04326">
    <property type="entry name" value="SLFN_AlbA_2"/>
    <property type="match status" value="1"/>
</dbReference>
<dbReference type="Proteomes" id="UP000013909">
    <property type="component" value="Unassembled WGS sequence"/>
</dbReference>
<dbReference type="Gene3D" id="3.30.950.30">
    <property type="entry name" value="Schlafen, AAA domain"/>
    <property type="match status" value="1"/>
</dbReference>
<evidence type="ECO:0000313" key="3">
    <source>
        <dbReference type="Proteomes" id="UP000013909"/>
    </source>
</evidence>
<keyword evidence="3" id="KW-1185">Reference proteome</keyword>
<comment type="caution">
    <text evidence="2">The sequence shown here is derived from an EMBL/GenBank/DDBJ whole genome shotgun (WGS) entry which is preliminary data.</text>
</comment>
<dbReference type="RefSeq" id="WP_010852491.1">
    <property type="nucleotide sequence ID" value="NZ_AQHR01000015.1"/>
</dbReference>
<dbReference type="STRING" id="1232681.ADIS_0339"/>